<sequence length="219" mass="24652">MDSSSRLGCFERLLSGARNTIHQSDSRSHRADARSLVSDSKAINNSKNALEFPRHCFGWTSWTASNTFYYRVIVHHASTRVEAEDNRRHFHARMMHPSGSRSDFQGPEGMHAGCRCYREQVRLFRAKSLTCSLTENLTLPKSSSVYSQTLHHTATHAKDKIVSRDHQSPMHIASEQTFGNGTVGNKSVRRNRNDTVHVASGKIAPDNHDLLCDCDACRD</sequence>
<comment type="caution">
    <text evidence="1">The sequence shown here is derived from an EMBL/GenBank/DDBJ whole genome shotgun (WGS) entry which is preliminary data.</text>
</comment>
<dbReference type="AlphaFoldDB" id="A0A8H6IRQ8"/>
<dbReference type="Proteomes" id="UP000639643">
    <property type="component" value="Unassembled WGS sequence"/>
</dbReference>
<organism evidence="1 2">
    <name type="scientific">Colletotrichum musicola</name>
    <dbReference type="NCBI Taxonomy" id="2175873"/>
    <lineage>
        <taxon>Eukaryota</taxon>
        <taxon>Fungi</taxon>
        <taxon>Dikarya</taxon>
        <taxon>Ascomycota</taxon>
        <taxon>Pezizomycotina</taxon>
        <taxon>Sordariomycetes</taxon>
        <taxon>Hypocreomycetidae</taxon>
        <taxon>Glomerellales</taxon>
        <taxon>Glomerellaceae</taxon>
        <taxon>Colletotrichum</taxon>
        <taxon>Colletotrichum orchidearum species complex</taxon>
    </lineage>
</organism>
<evidence type="ECO:0000313" key="1">
    <source>
        <dbReference type="EMBL" id="KAF6794199.1"/>
    </source>
</evidence>
<protein>
    <submittedName>
        <fullName evidence="1">Uncharacterized protein</fullName>
    </submittedName>
</protein>
<proteinExistence type="predicted"/>
<gene>
    <name evidence="1" type="ORF">CMUS01_16038</name>
</gene>
<keyword evidence="2" id="KW-1185">Reference proteome</keyword>
<evidence type="ECO:0000313" key="2">
    <source>
        <dbReference type="Proteomes" id="UP000639643"/>
    </source>
</evidence>
<dbReference type="EMBL" id="WIGM01001564">
    <property type="protein sequence ID" value="KAF6794199.1"/>
    <property type="molecule type" value="Genomic_DNA"/>
</dbReference>
<accession>A0A8H6IRQ8</accession>
<reference evidence="1" key="1">
    <citation type="journal article" date="2020" name="Phytopathology">
        <title>Genome Sequence Resources of Colletotrichum truncatum, C. plurivorum, C. musicola, and C. sojae: Four Species Pathogenic to Soybean (Glycine max).</title>
        <authorList>
            <person name="Rogerio F."/>
            <person name="Boufleur T.R."/>
            <person name="Ciampi-Guillardi M."/>
            <person name="Sukno S.A."/>
            <person name="Thon M.R."/>
            <person name="Massola Junior N.S."/>
            <person name="Baroncelli R."/>
        </authorList>
    </citation>
    <scope>NUCLEOTIDE SEQUENCE</scope>
    <source>
        <strain evidence="1">LFN0074</strain>
    </source>
</reference>
<name>A0A8H6IRQ8_9PEZI</name>